<dbReference type="InterPro" id="IPR047854">
    <property type="entry name" value="RFC_lid"/>
</dbReference>
<dbReference type="InterPro" id="IPR003593">
    <property type="entry name" value="AAA+_ATPase"/>
</dbReference>
<keyword evidence="8 9" id="KW-0539">Nucleus</keyword>
<protein>
    <recommendedName>
        <fullName evidence="4 9">Replication factor C subunit 1</fullName>
    </recommendedName>
</protein>
<dbReference type="PANTHER" id="PTHR23389:SF6">
    <property type="entry name" value="REPLICATION FACTOR C SUBUNIT 1"/>
    <property type="match status" value="1"/>
</dbReference>
<evidence type="ECO:0000256" key="5">
    <source>
        <dbReference type="ARBA" id="ARBA00022705"/>
    </source>
</evidence>
<feature type="region of interest" description="Disordered" evidence="10">
    <location>
        <begin position="972"/>
        <end position="1031"/>
    </location>
</feature>
<feature type="compositionally biased region" description="Low complexity" evidence="10">
    <location>
        <begin position="112"/>
        <end position="135"/>
    </location>
</feature>
<dbReference type="InterPro" id="IPR008921">
    <property type="entry name" value="DNA_pol3_clamp-load_cplx_C"/>
</dbReference>
<dbReference type="CDD" id="cd18140">
    <property type="entry name" value="HLD_clamp_RFC"/>
    <property type="match status" value="1"/>
</dbReference>
<feature type="compositionally biased region" description="Acidic residues" evidence="10">
    <location>
        <begin position="92"/>
        <end position="104"/>
    </location>
</feature>
<dbReference type="Pfam" id="PF08519">
    <property type="entry name" value="RFC1"/>
    <property type="match status" value="1"/>
</dbReference>
<dbReference type="Gene3D" id="3.40.50.300">
    <property type="entry name" value="P-loop containing nucleotide triphosphate hydrolases"/>
    <property type="match status" value="1"/>
</dbReference>
<evidence type="ECO:0000256" key="2">
    <source>
        <dbReference type="ARBA" id="ARBA00006116"/>
    </source>
</evidence>
<name>A0A830HN15_9CHLO</name>
<dbReference type="AlphaFoldDB" id="A0A830HN15"/>
<evidence type="ECO:0000313" key="12">
    <source>
        <dbReference type="EMBL" id="GHP08288.1"/>
    </source>
</evidence>
<dbReference type="InterPro" id="IPR006311">
    <property type="entry name" value="TAT_signal"/>
</dbReference>
<feature type="compositionally biased region" description="Basic and acidic residues" evidence="10">
    <location>
        <begin position="137"/>
        <end position="148"/>
    </location>
</feature>
<dbReference type="CDD" id="cd00009">
    <property type="entry name" value="AAA"/>
    <property type="match status" value="1"/>
</dbReference>
<dbReference type="GO" id="GO:0005663">
    <property type="term" value="C:DNA replication factor C complex"/>
    <property type="evidence" value="ECO:0007669"/>
    <property type="project" value="InterPro"/>
</dbReference>
<feature type="region of interest" description="Disordered" evidence="10">
    <location>
        <begin position="642"/>
        <end position="677"/>
    </location>
</feature>
<evidence type="ECO:0000256" key="4">
    <source>
        <dbReference type="ARBA" id="ARBA00020401"/>
    </source>
</evidence>
<keyword evidence="13" id="KW-1185">Reference proteome</keyword>
<dbReference type="InterPro" id="IPR013725">
    <property type="entry name" value="DNA_replication_fac_RFC1_C"/>
</dbReference>
<dbReference type="PIRSF" id="PIRSF036578">
    <property type="entry name" value="RFC1"/>
    <property type="match status" value="1"/>
</dbReference>
<dbReference type="GO" id="GO:0003689">
    <property type="term" value="F:DNA clamp loader activity"/>
    <property type="evidence" value="ECO:0007669"/>
    <property type="project" value="UniProtKB-UniRule"/>
</dbReference>
<dbReference type="SUPFAM" id="SSF52540">
    <property type="entry name" value="P-loop containing nucleoside triphosphate hydrolases"/>
    <property type="match status" value="1"/>
</dbReference>
<feature type="compositionally biased region" description="Acidic residues" evidence="10">
    <location>
        <begin position="1009"/>
        <end position="1025"/>
    </location>
</feature>
<evidence type="ECO:0000259" key="11">
    <source>
        <dbReference type="PROSITE" id="PS50172"/>
    </source>
</evidence>
<comment type="similarity">
    <text evidence="2 9">Belongs to the activator 1 large subunit family.</text>
</comment>
<dbReference type="InterPro" id="IPR036420">
    <property type="entry name" value="BRCT_dom_sf"/>
</dbReference>
<dbReference type="InterPro" id="IPR003959">
    <property type="entry name" value="ATPase_AAA_core"/>
</dbReference>
<comment type="subunit">
    <text evidence="3">Heterotetramer of subunits RFC2, RFC3, RFC4 and RFC5 that can form a complex with RFC1.</text>
</comment>
<dbReference type="SMART" id="SM00382">
    <property type="entry name" value="AAA"/>
    <property type="match status" value="1"/>
</dbReference>
<dbReference type="GO" id="GO:0003677">
    <property type="term" value="F:DNA binding"/>
    <property type="evidence" value="ECO:0007669"/>
    <property type="project" value="InterPro"/>
</dbReference>
<dbReference type="PROSITE" id="PS51318">
    <property type="entry name" value="TAT"/>
    <property type="match status" value="1"/>
</dbReference>
<evidence type="ECO:0000256" key="7">
    <source>
        <dbReference type="ARBA" id="ARBA00022840"/>
    </source>
</evidence>
<accession>A0A830HN15</accession>
<feature type="region of interest" description="Disordered" evidence="10">
    <location>
        <begin position="1"/>
        <end position="160"/>
    </location>
</feature>
<evidence type="ECO:0000256" key="8">
    <source>
        <dbReference type="ARBA" id="ARBA00023242"/>
    </source>
</evidence>
<evidence type="ECO:0000256" key="1">
    <source>
        <dbReference type="ARBA" id="ARBA00004123"/>
    </source>
</evidence>
<dbReference type="Gene3D" id="3.40.50.10190">
    <property type="entry name" value="BRCT domain"/>
    <property type="match status" value="1"/>
</dbReference>
<dbReference type="Gene3D" id="1.20.272.10">
    <property type="match status" value="1"/>
</dbReference>
<dbReference type="InterPro" id="IPR027417">
    <property type="entry name" value="P-loop_NTPase"/>
</dbReference>
<dbReference type="OrthoDB" id="446168at2759"/>
<feature type="compositionally biased region" description="Low complexity" evidence="10">
    <location>
        <begin position="642"/>
        <end position="653"/>
    </location>
</feature>
<dbReference type="Pfam" id="PF00533">
    <property type="entry name" value="BRCT"/>
    <property type="match status" value="1"/>
</dbReference>
<keyword evidence="5 9" id="KW-0235">DNA replication</keyword>
<proteinExistence type="inferred from homology"/>
<dbReference type="GO" id="GO:0006260">
    <property type="term" value="P:DNA replication"/>
    <property type="evidence" value="ECO:0007669"/>
    <property type="project" value="UniProtKB-KW"/>
</dbReference>
<organism evidence="12 13">
    <name type="scientific">Pycnococcus provasolii</name>
    <dbReference type="NCBI Taxonomy" id="41880"/>
    <lineage>
        <taxon>Eukaryota</taxon>
        <taxon>Viridiplantae</taxon>
        <taxon>Chlorophyta</taxon>
        <taxon>Pseudoscourfieldiophyceae</taxon>
        <taxon>Pseudoscourfieldiales</taxon>
        <taxon>Pycnococcaceae</taxon>
        <taxon>Pycnococcus</taxon>
    </lineage>
</organism>
<sequence>MPRDIRSFFGGAGGAAAGAGAGAAAVKKDAGAGAPASKSKSKSKSDEQHVPVVVGKKDLGLLDEDEDMPPQPSSPHTAKQTLAKRKRATVTIDDDDDDDDDEFTEPPPPAAKSPKSTPQTTTSPLKKRTSSSSSKKQTKEDEPQEVQRAKQAAQELPKLVEGKDYELLEEGATAAAHGGGGDPAAAMATSRQKPGVTAASFVGQSLCLAGINFVLTGTNVYMDREALGDVIKRHGGKVTGNVSGKTNFLVVGPREVGPRKATTATEKNIPMIDEDGLLAMLRASHDGGAAAAIAKEKRKATSTAHAPPKPAPSTAAKDKGKAPLVAPSHHKSAGAGELWTVRYKPKHIDELVGNNTHIANARLWLETWHDVHLHGKPAPKPKGSSSKMDLSKKAIMLSGPPGCGKTSTAVCLLNDLGYTYTEVNASDTRGTAQKDVKEGVNKLSTKLREMVTNRNLFARGIQGDVPHSSKSALILDEVDGMSGSAERGGVAEVIDMIKRSKIPIICICNDKYNQKLKSLRNHCIEMDYRRPTRVQMVKRLKEIAAKEGLRLEDNALDVMAEACNGDLRMVINQIQLLAQNGAGHSGDRKSVFSYDEVKGRVGKIEKDIGLSPFEATTGLFEGCKAALSRNFFRPSYDTQTIRTQTQTQTLAQTPAGSTAPSSFPASQTQASQDKAGGQFPTNLNPLLDLCFHDADLIPLLVQENYLNHFTNFANGGGNPRMPGDIKHSLIEYNARMSTFQVKVPRKDAMARRVNIKIPLKAGEAHRLDLIAGASEWISMSDTVWNTVRGGRGGNQHWTLMPFAALAGCVAPASIFCRGGYEALNPGEPNFNRFPSFLGNLSSTNKWRRVLRAMRTTMAASAAHISATTTSTRLDYLPVLRHMLPMPVRQHDKEGAPQVVELLREYSLTPEDWESISDLTGFQTKMTWGQDPRNGIAPATKAAITRLFNSEESHGRVHGGTVFDTSALVTQKSGDGAAKKGGGGKKKRGAAAMSAGKKGAPAARARVLADEEGVNDMDVDDEDEEGIPPGIE</sequence>
<evidence type="ECO:0000256" key="3">
    <source>
        <dbReference type="ARBA" id="ARBA00011480"/>
    </source>
</evidence>
<dbReference type="FunFam" id="3.40.50.300:FF:000395">
    <property type="entry name" value="Replication factor C subunit 1"/>
    <property type="match status" value="1"/>
</dbReference>
<dbReference type="SUPFAM" id="SSF48019">
    <property type="entry name" value="post-AAA+ oligomerization domain-like"/>
    <property type="match status" value="2"/>
</dbReference>
<keyword evidence="6 9" id="KW-0547">Nucleotide-binding</keyword>
<evidence type="ECO:0000256" key="9">
    <source>
        <dbReference type="PIRNR" id="PIRNR036578"/>
    </source>
</evidence>
<dbReference type="SUPFAM" id="SSF52113">
    <property type="entry name" value="BRCT domain"/>
    <property type="match status" value="1"/>
</dbReference>
<dbReference type="Gene3D" id="1.10.8.60">
    <property type="match status" value="1"/>
</dbReference>
<dbReference type="InterPro" id="IPR001357">
    <property type="entry name" value="BRCT_dom"/>
</dbReference>
<reference evidence="12" key="1">
    <citation type="submission" date="2020-10" db="EMBL/GenBank/DDBJ databases">
        <title>Unveiling of a novel bifunctional photoreceptor, Dualchrome1, isolated from a cosmopolitan green alga.</title>
        <authorList>
            <person name="Suzuki S."/>
            <person name="Kawachi M."/>
        </authorList>
    </citation>
    <scope>NUCLEOTIDE SEQUENCE</scope>
    <source>
        <strain evidence="12">NIES 2893</strain>
    </source>
</reference>
<evidence type="ECO:0000256" key="6">
    <source>
        <dbReference type="ARBA" id="ARBA00022741"/>
    </source>
</evidence>
<dbReference type="PANTHER" id="PTHR23389">
    <property type="entry name" value="CHROMOSOME TRANSMISSION FIDELITY FACTOR 18"/>
    <property type="match status" value="1"/>
</dbReference>
<dbReference type="InterPro" id="IPR012178">
    <property type="entry name" value="RFC1"/>
</dbReference>
<dbReference type="Proteomes" id="UP000660262">
    <property type="component" value="Unassembled WGS sequence"/>
</dbReference>
<dbReference type="EMBL" id="BNJQ01000020">
    <property type="protein sequence ID" value="GHP08288.1"/>
    <property type="molecule type" value="Genomic_DNA"/>
</dbReference>
<comment type="caution">
    <text evidence="12">The sequence shown here is derived from an EMBL/GenBank/DDBJ whole genome shotgun (WGS) entry which is preliminary data.</text>
</comment>
<dbReference type="PROSITE" id="PS50172">
    <property type="entry name" value="BRCT"/>
    <property type="match status" value="1"/>
</dbReference>
<comment type="subcellular location">
    <subcellularLocation>
        <location evidence="1 9">Nucleus</location>
    </subcellularLocation>
</comment>
<feature type="compositionally biased region" description="Basic and acidic residues" evidence="10">
    <location>
        <begin position="43"/>
        <end position="60"/>
    </location>
</feature>
<dbReference type="Pfam" id="PF00004">
    <property type="entry name" value="AAA"/>
    <property type="match status" value="1"/>
</dbReference>
<dbReference type="GO" id="GO:0016887">
    <property type="term" value="F:ATP hydrolysis activity"/>
    <property type="evidence" value="ECO:0007669"/>
    <property type="project" value="InterPro"/>
</dbReference>
<dbReference type="GO" id="GO:0006281">
    <property type="term" value="P:DNA repair"/>
    <property type="evidence" value="ECO:0007669"/>
    <property type="project" value="InterPro"/>
</dbReference>
<dbReference type="SMART" id="SM00292">
    <property type="entry name" value="BRCT"/>
    <property type="match status" value="1"/>
</dbReference>
<gene>
    <name evidence="12" type="ORF">PPROV_000702900</name>
</gene>
<dbReference type="GO" id="GO:0005634">
    <property type="term" value="C:nucleus"/>
    <property type="evidence" value="ECO:0007669"/>
    <property type="project" value="UniProtKB-SubCell"/>
</dbReference>
<feature type="compositionally biased region" description="Polar residues" evidence="10">
    <location>
        <begin position="654"/>
        <end position="672"/>
    </location>
</feature>
<feature type="region of interest" description="Disordered" evidence="10">
    <location>
        <begin position="291"/>
        <end position="331"/>
    </location>
</feature>
<dbReference type="GO" id="GO:0005524">
    <property type="term" value="F:ATP binding"/>
    <property type="evidence" value="ECO:0007669"/>
    <property type="project" value="UniProtKB-UniRule"/>
</dbReference>
<feature type="compositionally biased region" description="Low complexity" evidence="10">
    <location>
        <begin position="989"/>
        <end position="1005"/>
    </location>
</feature>
<feature type="domain" description="BRCT" evidence="11">
    <location>
        <begin position="203"/>
        <end position="282"/>
    </location>
</feature>
<dbReference type="Pfam" id="PF25361">
    <property type="entry name" value="AAA_lid_RFC1"/>
    <property type="match status" value="1"/>
</dbReference>
<keyword evidence="7 9" id="KW-0067">ATP-binding</keyword>
<evidence type="ECO:0000256" key="10">
    <source>
        <dbReference type="SAM" id="MobiDB-lite"/>
    </source>
</evidence>
<evidence type="ECO:0000313" key="13">
    <source>
        <dbReference type="Proteomes" id="UP000660262"/>
    </source>
</evidence>
<feature type="compositionally biased region" description="Gly residues" evidence="10">
    <location>
        <begin position="10"/>
        <end position="21"/>
    </location>
</feature>